<dbReference type="InterPro" id="IPR043519">
    <property type="entry name" value="NT_sf"/>
</dbReference>
<keyword evidence="6" id="KW-0547">Nucleotide-binding</keyword>
<accession>A0A4R1R8Z2</accession>
<proteinExistence type="inferred from homology"/>
<evidence type="ECO:0000313" key="11">
    <source>
        <dbReference type="EMBL" id="TCL61852.1"/>
    </source>
</evidence>
<protein>
    <recommendedName>
        <fullName evidence="10">Polymerase nucleotidyl transferase domain-containing protein</fullName>
    </recommendedName>
</protein>
<evidence type="ECO:0000256" key="5">
    <source>
        <dbReference type="ARBA" id="ARBA00022723"/>
    </source>
</evidence>
<comment type="similarity">
    <text evidence="9">Belongs to the MntA antitoxin family.</text>
</comment>
<dbReference type="Proteomes" id="UP000295008">
    <property type="component" value="Unassembled WGS sequence"/>
</dbReference>
<dbReference type="Gene3D" id="3.30.460.10">
    <property type="entry name" value="Beta Polymerase, domain 2"/>
    <property type="match status" value="1"/>
</dbReference>
<dbReference type="InterPro" id="IPR002934">
    <property type="entry name" value="Polymerase_NTP_transf_dom"/>
</dbReference>
<dbReference type="GO" id="GO:0016779">
    <property type="term" value="F:nucleotidyltransferase activity"/>
    <property type="evidence" value="ECO:0007669"/>
    <property type="project" value="UniProtKB-KW"/>
</dbReference>
<evidence type="ECO:0000256" key="2">
    <source>
        <dbReference type="ARBA" id="ARBA00022649"/>
    </source>
</evidence>
<feature type="domain" description="Polymerase nucleotidyl transferase" evidence="10">
    <location>
        <begin position="15"/>
        <end position="98"/>
    </location>
</feature>
<dbReference type="InterPro" id="IPR052038">
    <property type="entry name" value="Type-VII_TA_antitoxin"/>
</dbReference>
<keyword evidence="5" id="KW-0479">Metal-binding</keyword>
<comment type="cofactor">
    <cofactor evidence="1">
        <name>Mg(2+)</name>
        <dbReference type="ChEBI" id="CHEBI:18420"/>
    </cofactor>
</comment>
<dbReference type="Pfam" id="PF01909">
    <property type="entry name" value="NTP_transf_2"/>
    <property type="match status" value="1"/>
</dbReference>
<dbReference type="AlphaFoldDB" id="A0A4R1R8Z2"/>
<dbReference type="CDD" id="cd05403">
    <property type="entry name" value="NT_KNTase_like"/>
    <property type="match status" value="1"/>
</dbReference>
<evidence type="ECO:0000256" key="4">
    <source>
        <dbReference type="ARBA" id="ARBA00022695"/>
    </source>
</evidence>
<evidence type="ECO:0000256" key="6">
    <source>
        <dbReference type="ARBA" id="ARBA00022741"/>
    </source>
</evidence>
<dbReference type="PANTHER" id="PTHR33571:SF14">
    <property type="entry name" value="PROTEIN ADENYLYLTRANSFERASE MJ0435-RELATED"/>
    <property type="match status" value="1"/>
</dbReference>
<dbReference type="GO" id="GO:0005524">
    <property type="term" value="F:ATP binding"/>
    <property type="evidence" value="ECO:0007669"/>
    <property type="project" value="UniProtKB-KW"/>
</dbReference>
<keyword evidence="4" id="KW-0548">Nucleotidyltransferase</keyword>
<dbReference type="PANTHER" id="PTHR33571">
    <property type="entry name" value="SSL8005 PROTEIN"/>
    <property type="match status" value="1"/>
</dbReference>
<evidence type="ECO:0000256" key="8">
    <source>
        <dbReference type="ARBA" id="ARBA00022842"/>
    </source>
</evidence>
<dbReference type="SUPFAM" id="SSF81301">
    <property type="entry name" value="Nucleotidyltransferase"/>
    <property type="match status" value="1"/>
</dbReference>
<keyword evidence="2" id="KW-1277">Toxin-antitoxin system</keyword>
<evidence type="ECO:0000256" key="7">
    <source>
        <dbReference type="ARBA" id="ARBA00022840"/>
    </source>
</evidence>
<evidence type="ECO:0000256" key="9">
    <source>
        <dbReference type="ARBA" id="ARBA00038276"/>
    </source>
</evidence>
<dbReference type="OrthoDB" id="5334523at2"/>
<sequence>MAQTELRRDSALAVLRKYKQDFQSRYGVTRIGFFGSVARDEADAESDVDVVVEMEKPDLFYMVHIQQTLAQEFQRPVDLVRFRDSMNSFLKERIRAEAVYG</sequence>
<name>A0A4R1R8Z2_HYDET</name>
<reference evidence="11 12" key="1">
    <citation type="submission" date="2019-03" db="EMBL/GenBank/DDBJ databases">
        <title>Genomic Encyclopedia of Type Strains, Phase IV (KMG-IV): sequencing the most valuable type-strain genomes for metagenomic binning, comparative biology and taxonomic classification.</title>
        <authorList>
            <person name="Goeker M."/>
        </authorList>
    </citation>
    <scope>NUCLEOTIDE SEQUENCE [LARGE SCALE GENOMIC DNA]</scope>
    <source>
        <strain evidence="11 12">LX-B</strain>
    </source>
</reference>
<keyword evidence="3" id="KW-0808">Transferase</keyword>
<gene>
    <name evidence="11" type="ORF">EDC14_103121</name>
</gene>
<keyword evidence="12" id="KW-1185">Reference proteome</keyword>
<evidence type="ECO:0000256" key="1">
    <source>
        <dbReference type="ARBA" id="ARBA00001946"/>
    </source>
</evidence>
<evidence type="ECO:0000256" key="3">
    <source>
        <dbReference type="ARBA" id="ARBA00022679"/>
    </source>
</evidence>
<evidence type="ECO:0000313" key="12">
    <source>
        <dbReference type="Proteomes" id="UP000295008"/>
    </source>
</evidence>
<dbReference type="RefSeq" id="WP_132016101.1">
    <property type="nucleotide sequence ID" value="NZ_SLUN01000031.1"/>
</dbReference>
<keyword evidence="7" id="KW-0067">ATP-binding</keyword>
<evidence type="ECO:0000259" key="10">
    <source>
        <dbReference type="Pfam" id="PF01909"/>
    </source>
</evidence>
<dbReference type="GO" id="GO:0046872">
    <property type="term" value="F:metal ion binding"/>
    <property type="evidence" value="ECO:0007669"/>
    <property type="project" value="UniProtKB-KW"/>
</dbReference>
<dbReference type="EMBL" id="SLUN01000031">
    <property type="protein sequence ID" value="TCL61852.1"/>
    <property type="molecule type" value="Genomic_DNA"/>
</dbReference>
<organism evidence="11 12">
    <name type="scientific">Hydrogenispora ethanolica</name>
    <dbReference type="NCBI Taxonomy" id="1082276"/>
    <lineage>
        <taxon>Bacteria</taxon>
        <taxon>Bacillati</taxon>
        <taxon>Bacillota</taxon>
        <taxon>Hydrogenispora</taxon>
    </lineage>
</organism>
<keyword evidence="8" id="KW-0460">Magnesium</keyword>
<comment type="caution">
    <text evidence="11">The sequence shown here is derived from an EMBL/GenBank/DDBJ whole genome shotgun (WGS) entry which is preliminary data.</text>
</comment>